<evidence type="ECO:0000313" key="3">
    <source>
        <dbReference type="Proteomes" id="UP001596548"/>
    </source>
</evidence>
<reference evidence="3" key="1">
    <citation type="journal article" date="2019" name="Int. J. Syst. Evol. Microbiol.">
        <title>The Global Catalogue of Microorganisms (GCM) 10K type strain sequencing project: providing services to taxonomists for standard genome sequencing and annotation.</title>
        <authorList>
            <consortium name="The Broad Institute Genomics Platform"/>
            <consortium name="The Broad Institute Genome Sequencing Center for Infectious Disease"/>
            <person name="Wu L."/>
            <person name="Ma J."/>
        </authorList>
    </citation>
    <scope>NUCLEOTIDE SEQUENCE [LARGE SCALE GENOMIC DNA]</scope>
    <source>
        <strain evidence="3">XZYJT-10</strain>
    </source>
</reference>
<feature type="compositionally biased region" description="Basic and acidic residues" evidence="1">
    <location>
        <begin position="50"/>
        <end position="66"/>
    </location>
</feature>
<comment type="caution">
    <text evidence="2">The sequence shown here is derived from an EMBL/GenBank/DDBJ whole genome shotgun (WGS) entry which is preliminary data.</text>
</comment>
<protein>
    <submittedName>
        <fullName evidence="2">DUF3072 domain-containing protein</fullName>
    </submittedName>
</protein>
<name>A0ABW2HX04_9ACTN</name>
<sequence>MADVTTGNPVKDPDDWSTGDEPATGAQESYLHTLATEAGEPAPEGLTKAEASRKIDDLQERTGRGR</sequence>
<gene>
    <name evidence="2" type="ORF">ACFQS1_20065</name>
</gene>
<dbReference type="Proteomes" id="UP001596548">
    <property type="component" value="Unassembled WGS sequence"/>
</dbReference>
<keyword evidence="3" id="KW-1185">Reference proteome</keyword>
<accession>A0ABW2HX04</accession>
<evidence type="ECO:0000256" key="1">
    <source>
        <dbReference type="SAM" id="MobiDB-lite"/>
    </source>
</evidence>
<evidence type="ECO:0000313" key="2">
    <source>
        <dbReference type="EMBL" id="MFC7276296.1"/>
    </source>
</evidence>
<dbReference type="Pfam" id="PF11272">
    <property type="entry name" value="DUF3072"/>
    <property type="match status" value="1"/>
</dbReference>
<dbReference type="InterPro" id="IPR021425">
    <property type="entry name" value="DUF3072"/>
</dbReference>
<dbReference type="EMBL" id="JBHTBJ010000014">
    <property type="protein sequence ID" value="MFC7276296.1"/>
    <property type="molecule type" value="Genomic_DNA"/>
</dbReference>
<proteinExistence type="predicted"/>
<feature type="region of interest" description="Disordered" evidence="1">
    <location>
        <begin position="1"/>
        <end position="66"/>
    </location>
</feature>
<organism evidence="2 3">
    <name type="scientific">Paractinoplanes rhizophilus</name>
    <dbReference type="NCBI Taxonomy" id="1416877"/>
    <lineage>
        <taxon>Bacteria</taxon>
        <taxon>Bacillati</taxon>
        <taxon>Actinomycetota</taxon>
        <taxon>Actinomycetes</taxon>
        <taxon>Micromonosporales</taxon>
        <taxon>Micromonosporaceae</taxon>
        <taxon>Paractinoplanes</taxon>
    </lineage>
</organism>